<dbReference type="Pfam" id="PF02661">
    <property type="entry name" value="Fic"/>
    <property type="match status" value="1"/>
</dbReference>
<feature type="binding site" evidence="2">
    <location>
        <begin position="237"/>
        <end position="238"/>
    </location>
    <ligand>
        <name>ATP</name>
        <dbReference type="ChEBI" id="CHEBI:30616"/>
    </ligand>
</feature>
<dbReference type="InterPro" id="IPR036597">
    <property type="entry name" value="Fido-like_dom_sf"/>
</dbReference>
<dbReference type="EMBL" id="SJZB01000032">
    <property type="protein sequence ID" value="TCJ14960.1"/>
    <property type="molecule type" value="Genomic_DNA"/>
</dbReference>
<proteinExistence type="predicted"/>
<sequence>MPHFVHHDLRLLNPSFDSPLLDVLTDLEHLRRLEIRGTTPPPVFLQLKEVFHLLESLASARIEGNHTTLADYVEIRVHQGGADNEALREIANIEQAMRQVEEAMQPGEALSEHLLRGLHATTVDTLEREGDRTPGTYRGGPVKIAQAEHLPPDAIRVPEYMAELVAFINRPDPPKYDLMKVALAHHRFAWIHPFSNGNGRVVRLLTYAQLIKYGFRVSSAGRLLNPAAVFCADRERYYAMLGAADVGTDAALEAWCTYVLAGIRDELNKIDRLADYAQLQARILLPAVAFARDRQLVTTREASVLNTTIKLGIVKANDLEPVLAGLNANQRTYQIRKLVEAGMLQPIKEGARQYTIGFANNMLLRGVVKALTDEGFIPPMLASPVPPARDAI</sequence>
<gene>
    <name evidence="4" type="ORF">EZJ19_08760</name>
</gene>
<accession>A0A4R1BD10</accession>
<dbReference type="PROSITE" id="PS51459">
    <property type="entry name" value="FIDO"/>
    <property type="match status" value="1"/>
</dbReference>
<dbReference type="PANTHER" id="PTHR13504:SF38">
    <property type="entry name" value="FIDO DOMAIN-CONTAINING PROTEIN"/>
    <property type="match status" value="1"/>
</dbReference>
<keyword evidence="2" id="KW-0547">Nucleotide-binding</keyword>
<keyword evidence="2" id="KW-0067">ATP-binding</keyword>
<dbReference type="SUPFAM" id="SSF140931">
    <property type="entry name" value="Fic-like"/>
    <property type="match status" value="1"/>
</dbReference>
<dbReference type="GO" id="GO:0005524">
    <property type="term" value="F:ATP binding"/>
    <property type="evidence" value="ECO:0007669"/>
    <property type="project" value="UniProtKB-KW"/>
</dbReference>
<evidence type="ECO:0000256" key="1">
    <source>
        <dbReference type="PIRSR" id="PIRSR640198-1"/>
    </source>
</evidence>
<feature type="domain" description="Fido" evidence="3">
    <location>
        <begin position="110"/>
        <end position="261"/>
    </location>
</feature>
<dbReference type="AlphaFoldDB" id="A0A4R1BD10"/>
<evidence type="ECO:0000313" key="5">
    <source>
        <dbReference type="Proteomes" id="UP000295443"/>
    </source>
</evidence>
<comment type="caution">
    <text evidence="4">The sequence shown here is derived from an EMBL/GenBank/DDBJ whole genome shotgun (WGS) entry which is preliminary data.</text>
</comment>
<dbReference type="InterPro" id="IPR003812">
    <property type="entry name" value="Fido"/>
</dbReference>
<feature type="active site" evidence="1">
    <location>
        <position position="192"/>
    </location>
</feature>
<dbReference type="PANTHER" id="PTHR13504">
    <property type="entry name" value="FIDO DOMAIN-CONTAINING PROTEIN DDB_G0283145"/>
    <property type="match status" value="1"/>
</dbReference>
<evidence type="ECO:0000259" key="3">
    <source>
        <dbReference type="PROSITE" id="PS51459"/>
    </source>
</evidence>
<protein>
    <submittedName>
        <fullName evidence="4">Fic family protein</fullName>
    </submittedName>
</protein>
<dbReference type="Proteomes" id="UP000295443">
    <property type="component" value="Unassembled WGS sequence"/>
</dbReference>
<evidence type="ECO:0000313" key="4">
    <source>
        <dbReference type="EMBL" id="TCJ14960.1"/>
    </source>
</evidence>
<dbReference type="RefSeq" id="WP_131446676.1">
    <property type="nucleotide sequence ID" value="NZ_SJZB01000032.1"/>
</dbReference>
<keyword evidence="5" id="KW-1185">Reference proteome</keyword>
<name>A0A4R1BD10_9PROT</name>
<reference evidence="4 5" key="1">
    <citation type="submission" date="2019-03" db="EMBL/GenBank/DDBJ databases">
        <title>Genome sequence of Thiobacillaceae bacterium LSR1, a sulfur-oxidizing bacterium isolated from freshwater sediment.</title>
        <authorList>
            <person name="Li S."/>
        </authorList>
    </citation>
    <scope>NUCLEOTIDE SEQUENCE [LARGE SCALE GENOMIC DNA]</scope>
    <source>
        <strain evidence="4 5">LSR1</strain>
    </source>
</reference>
<dbReference type="Gene3D" id="1.10.3290.10">
    <property type="entry name" value="Fido-like domain"/>
    <property type="match status" value="1"/>
</dbReference>
<dbReference type="InterPro" id="IPR040198">
    <property type="entry name" value="Fido_containing"/>
</dbReference>
<organism evidence="4 5">
    <name type="scientific">Parasulfuritortus cantonensis</name>
    <dbReference type="NCBI Taxonomy" id="2528202"/>
    <lineage>
        <taxon>Bacteria</taxon>
        <taxon>Pseudomonadati</taxon>
        <taxon>Pseudomonadota</taxon>
        <taxon>Betaproteobacteria</taxon>
        <taxon>Nitrosomonadales</taxon>
        <taxon>Thiobacillaceae</taxon>
        <taxon>Parasulfuritortus</taxon>
    </lineage>
</organism>
<evidence type="ECO:0000256" key="2">
    <source>
        <dbReference type="PIRSR" id="PIRSR640198-2"/>
    </source>
</evidence>
<dbReference type="OrthoDB" id="9813719at2"/>